<dbReference type="AlphaFoldDB" id="A0A0F9ANC3"/>
<sequence>MNEHVNPGDTIIGKRLIFEGRKVGKVYLISKSGKHRGQRVKLDDGKCWVEVPISLPE</sequence>
<proteinExistence type="predicted"/>
<comment type="caution">
    <text evidence="1">The sequence shown here is derived from an EMBL/GenBank/DDBJ whole genome shotgun (WGS) entry which is preliminary data.</text>
</comment>
<gene>
    <name evidence="1" type="ORF">LCGC14_2551480</name>
</gene>
<name>A0A0F9ANC3_9ZZZZ</name>
<protein>
    <submittedName>
        <fullName evidence="1">Uncharacterized protein</fullName>
    </submittedName>
</protein>
<evidence type="ECO:0000313" key="1">
    <source>
        <dbReference type="EMBL" id="KKL10870.1"/>
    </source>
</evidence>
<organism evidence="1">
    <name type="scientific">marine sediment metagenome</name>
    <dbReference type="NCBI Taxonomy" id="412755"/>
    <lineage>
        <taxon>unclassified sequences</taxon>
        <taxon>metagenomes</taxon>
        <taxon>ecological metagenomes</taxon>
    </lineage>
</organism>
<dbReference type="EMBL" id="LAZR01041888">
    <property type="protein sequence ID" value="KKL10870.1"/>
    <property type="molecule type" value="Genomic_DNA"/>
</dbReference>
<accession>A0A0F9ANC3</accession>
<feature type="non-terminal residue" evidence="1">
    <location>
        <position position="57"/>
    </location>
</feature>
<reference evidence="1" key="1">
    <citation type="journal article" date="2015" name="Nature">
        <title>Complex archaea that bridge the gap between prokaryotes and eukaryotes.</title>
        <authorList>
            <person name="Spang A."/>
            <person name="Saw J.H."/>
            <person name="Jorgensen S.L."/>
            <person name="Zaremba-Niedzwiedzka K."/>
            <person name="Martijn J."/>
            <person name="Lind A.E."/>
            <person name="van Eijk R."/>
            <person name="Schleper C."/>
            <person name="Guy L."/>
            <person name="Ettema T.J."/>
        </authorList>
    </citation>
    <scope>NUCLEOTIDE SEQUENCE</scope>
</reference>